<dbReference type="InterPro" id="IPR013149">
    <property type="entry name" value="ADH-like_C"/>
</dbReference>
<dbReference type="Gene3D" id="3.90.180.10">
    <property type="entry name" value="Medium-chain alcohol dehydrogenases, catalytic domain"/>
    <property type="match status" value="1"/>
</dbReference>
<keyword evidence="2" id="KW-0560">Oxidoreductase</keyword>
<dbReference type="SMART" id="SM00829">
    <property type="entry name" value="PKS_ER"/>
    <property type="match status" value="1"/>
</dbReference>
<accession>A0ABR4CM16</accession>
<evidence type="ECO:0000259" key="3">
    <source>
        <dbReference type="SMART" id="SM00829"/>
    </source>
</evidence>
<dbReference type="EMBL" id="JAZHXI010000006">
    <property type="protein sequence ID" value="KAL2070547.1"/>
    <property type="molecule type" value="Genomic_DNA"/>
</dbReference>
<dbReference type="Pfam" id="PF00107">
    <property type="entry name" value="ADH_zinc_N"/>
    <property type="match status" value="1"/>
</dbReference>
<dbReference type="Pfam" id="PF08240">
    <property type="entry name" value="ADH_N"/>
    <property type="match status" value="1"/>
</dbReference>
<feature type="domain" description="Enoyl reductase (ER)" evidence="3">
    <location>
        <begin position="50"/>
        <end position="362"/>
    </location>
</feature>
<dbReference type="PANTHER" id="PTHR48106">
    <property type="entry name" value="QUINONE OXIDOREDUCTASE PIG3-RELATED"/>
    <property type="match status" value="1"/>
</dbReference>
<organism evidence="4 5">
    <name type="scientific">Oculimacula yallundae</name>
    <dbReference type="NCBI Taxonomy" id="86028"/>
    <lineage>
        <taxon>Eukaryota</taxon>
        <taxon>Fungi</taxon>
        <taxon>Dikarya</taxon>
        <taxon>Ascomycota</taxon>
        <taxon>Pezizomycotina</taxon>
        <taxon>Leotiomycetes</taxon>
        <taxon>Helotiales</taxon>
        <taxon>Ploettnerulaceae</taxon>
        <taxon>Oculimacula</taxon>
    </lineage>
</organism>
<dbReference type="InterPro" id="IPR047618">
    <property type="entry name" value="QOR-like"/>
</dbReference>
<sequence length="364" mass="39709">MSTRYATRLLTTKFRIQPTTRLAQLNNQFRRTMATSIPKTMKGVLIEKTGGVEVLQYKTDLPVPTPKAGEVLVKNDFIGVNYIDTYFRTGLYPAPKPEILGREAEGTIVAVGPSGDLLDLKVGDRVVWLGTSAYAEYTCAPASKTHALPSALEPGVAAASILQGLTALTLIREAYEVKKGDWVLVHAAAGGVGLWLCQLLKSVGARVIGTASTSEKIELAKKNGAEFMVNYKEEADLVGKVKEITKGEGVAVVFDSTGKDQFDNDLEVVARKGTVVSYGNSSGAVPPIAISKLSGKNIKVIRPTLFNYIYTREEFERYTAELFDFIIKDKLNVRVHETYPLAEIARAHTDLEGRKTTGKLLLKP</sequence>
<evidence type="ECO:0000313" key="4">
    <source>
        <dbReference type="EMBL" id="KAL2070547.1"/>
    </source>
</evidence>
<protein>
    <recommendedName>
        <fullName evidence="3">Enoyl reductase (ER) domain-containing protein</fullName>
    </recommendedName>
</protein>
<dbReference type="PANTHER" id="PTHR48106:SF13">
    <property type="entry name" value="QUINONE OXIDOREDUCTASE-RELATED"/>
    <property type="match status" value="1"/>
</dbReference>
<dbReference type="Proteomes" id="UP001595075">
    <property type="component" value="Unassembled WGS sequence"/>
</dbReference>
<proteinExistence type="predicted"/>
<dbReference type="SUPFAM" id="SSF50129">
    <property type="entry name" value="GroES-like"/>
    <property type="match status" value="1"/>
</dbReference>
<reference evidence="4 5" key="1">
    <citation type="journal article" date="2024" name="Commun. Biol.">
        <title>Comparative genomic analysis of thermophilic fungi reveals convergent evolutionary adaptations and gene losses.</title>
        <authorList>
            <person name="Steindorff A.S."/>
            <person name="Aguilar-Pontes M.V."/>
            <person name="Robinson A.J."/>
            <person name="Andreopoulos B."/>
            <person name="LaButti K."/>
            <person name="Kuo A."/>
            <person name="Mondo S."/>
            <person name="Riley R."/>
            <person name="Otillar R."/>
            <person name="Haridas S."/>
            <person name="Lipzen A."/>
            <person name="Grimwood J."/>
            <person name="Schmutz J."/>
            <person name="Clum A."/>
            <person name="Reid I.D."/>
            <person name="Moisan M.C."/>
            <person name="Butler G."/>
            <person name="Nguyen T.T.M."/>
            <person name="Dewar K."/>
            <person name="Conant G."/>
            <person name="Drula E."/>
            <person name="Henrissat B."/>
            <person name="Hansel C."/>
            <person name="Singer S."/>
            <person name="Hutchinson M.I."/>
            <person name="de Vries R.P."/>
            <person name="Natvig D.O."/>
            <person name="Powell A.J."/>
            <person name="Tsang A."/>
            <person name="Grigoriev I.V."/>
        </authorList>
    </citation>
    <scope>NUCLEOTIDE SEQUENCE [LARGE SCALE GENOMIC DNA]</scope>
    <source>
        <strain evidence="4 5">CBS 494.80</strain>
    </source>
</reference>
<evidence type="ECO:0000313" key="5">
    <source>
        <dbReference type="Proteomes" id="UP001595075"/>
    </source>
</evidence>
<dbReference type="Gene3D" id="3.40.50.720">
    <property type="entry name" value="NAD(P)-binding Rossmann-like Domain"/>
    <property type="match status" value="1"/>
</dbReference>
<evidence type="ECO:0000256" key="1">
    <source>
        <dbReference type="ARBA" id="ARBA00022857"/>
    </source>
</evidence>
<evidence type="ECO:0000256" key="2">
    <source>
        <dbReference type="ARBA" id="ARBA00023002"/>
    </source>
</evidence>
<dbReference type="InterPro" id="IPR036291">
    <property type="entry name" value="NAD(P)-bd_dom_sf"/>
</dbReference>
<keyword evidence="5" id="KW-1185">Reference proteome</keyword>
<comment type="caution">
    <text evidence="4">The sequence shown here is derived from an EMBL/GenBank/DDBJ whole genome shotgun (WGS) entry which is preliminary data.</text>
</comment>
<dbReference type="SUPFAM" id="SSF51735">
    <property type="entry name" value="NAD(P)-binding Rossmann-fold domains"/>
    <property type="match status" value="1"/>
</dbReference>
<keyword evidence="1" id="KW-0521">NADP</keyword>
<dbReference type="InterPro" id="IPR002364">
    <property type="entry name" value="Quin_OxRdtase/zeta-crystal_CS"/>
</dbReference>
<gene>
    <name evidence="4" type="ORF">VTL71DRAFT_13573</name>
</gene>
<dbReference type="CDD" id="cd05286">
    <property type="entry name" value="QOR2"/>
    <property type="match status" value="1"/>
</dbReference>
<dbReference type="InterPro" id="IPR011032">
    <property type="entry name" value="GroES-like_sf"/>
</dbReference>
<name>A0ABR4CM16_9HELO</name>
<dbReference type="PROSITE" id="PS01162">
    <property type="entry name" value="QOR_ZETA_CRYSTAL"/>
    <property type="match status" value="1"/>
</dbReference>
<dbReference type="InterPro" id="IPR013154">
    <property type="entry name" value="ADH-like_N"/>
</dbReference>
<dbReference type="InterPro" id="IPR020843">
    <property type="entry name" value="ER"/>
</dbReference>